<dbReference type="Gene3D" id="3.60.15.10">
    <property type="entry name" value="Ribonuclease Z/Hydroxyacylglutathione hydrolase-like"/>
    <property type="match status" value="1"/>
</dbReference>
<evidence type="ECO:0000256" key="1">
    <source>
        <dbReference type="SAM" id="Coils"/>
    </source>
</evidence>
<dbReference type="PANTHER" id="PTHR30619">
    <property type="entry name" value="DNA INTERNALIZATION/COMPETENCE PROTEIN COMEC/REC2"/>
    <property type="match status" value="1"/>
</dbReference>
<feature type="domain" description="Metallo-beta-lactamase" evidence="2">
    <location>
        <begin position="8"/>
        <end position="77"/>
    </location>
</feature>
<organism evidence="3 4">
    <name type="scientific">Candidatus Blautia faecigallinarum</name>
    <dbReference type="NCBI Taxonomy" id="2838488"/>
    <lineage>
        <taxon>Bacteria</taxon>
        <taxon>Bacillati</taxon>
        <taxon>Bacillota</taxon>
        <taxon>Clostridia</taxon>
        <taxon>Lachnospirales</taxon>
        <taxon>Lachnospiraceae</taxon>
        <taxon>Blautia</taxon>
    </lineage>
</organism>
<evidence type="ECO:0000313" key="4">
    <source>
        <dbReference type="Proteomes" id="UP000824041"/>
    </source>
</evidence>
<name>A0A9D2ITA9_9FIRM</name>
<dbReference type="SUPFAM" id="SSF56281">
    <property type="entry name" value="Metallo-hydrolase/oxidoreductase"/>
    <property type="match status" value="1"/>
</dbReference>
<dbReference type="AlphaFoldDB" id="A0A9D2ITA9"/>
<accession>A0A9D2ITA9</accession>
<dbReference type="Proteomes" id="UP000824041">
    <property type="component" value="Unassembled WGS sequence"/>
</dbReference>
<dbReference type="InterPro" id="IPR036866">
    <property type="entry name" value="RibonucZ/Hydroxyglut_hydro"/>
</dbReference>
<keyword evidence="1" id="KW-0175">Coiled coil</keyword>
<protein>
    <submittedName>
        <fullName evidence="3">MBL fold metallo-hydrolase</fullName>
    </submittedName>
</protein>
<reference evidence="3" key="2">
    <citation type="submission" date="2021-04" db="EMBL/GenBank/DDBJ databases">
        <authorList>
            <person name="Gilroy R."/>
        </authorList>
    </citation>
    <scope>NUCLEOTIDE SEQUENCE</scope>
    <source>
        <strain evidence="3">14324</strain>
    </source>
</reference>
<proteinExistence type="predicted"/>
<evidence type="ECO:0000313" key="3">
    <source>
        <dbReference type="EMBL" id="HIZ22441.1"/>
    </source>
</evidence>
<feature type="coiled-coil region" evidence="1">
    <location>
        <begin position="204"/>
        <end position="247"/>
    </location>
</feature>
<dbReference type="EMBL" id="DXBU01000091">
    <property type="protein sequence ID" value="HIZ22441.1"/>
    <property type="molecule type" value="Genomic_DNA"/>
</dbReference>
<dbReference type="InterPro" id="IPR001279">
    <property type="entry name" value="Metallo-B-lactamas"/>
</dbReference>
<dbReference type="InterPro" id="IPR052159">
    <property type="entry name" value="Competence_DNA_uptake"/>
</dbReference>
<dbReference type="PANTHER" id="PTHR30619:SF1">
    <property type="entry name" value="RECOMBINATION PROTEIN 2"/>
    <property type="match status" value="1"/>
</dbReference>
<comment type="caution">
    <text evidence="3">The sequence shown here is derived from an EMBL/GenBank/DDBJ whole genome shotgun (WGS) entry which is preliminary data.</text>
</comment>
<gene>
    <name evidence="3" type="ORF">IAA21_06555</name>
</gene>
<evidence type="ECO:0000259" key="2">
    <source>
        <dbReference type="Pfam" id="PF00753"/>
    </source>
</evidence>
<reference evidence="3" key="1">
    <citation type="journal article" date="2021" name="PeerJ">
        <title>Extensive microbial diversity within the chicken gut microbiome revealed by metagenomics and culture.</title>
        <authorList>
            <person name="Gilroy R."/>
            <person name="Ravi A."/>
            <person name="Getino M."/>
            <person name="Pursley I."/>
            <person name="Horton D.L."/>
            <person name="Alikhan N.F."/>
            <person name="Baker D."/>
            <person name="Gharbi K."/>
            <person name="Hall N."/>
            <person name="Watson M."/>
            <person name="Adriaenssens E.M."/>
            <person name="Foster-Nyarko E."/>
            <person name="Jarju S."/>
            <person name="Secka A."/>
            <person name="Antonio M."/>
            <person name="Oren A."/>
            <person name="Chaudhuri R.R."/>
            <person name="La Ragione R."/>
            <person name="Hildebrand F."/>
            <person name="Pallen M.J."/>
        </authorList>
    </citation>
    <scope>NUCLEOTIDE SEQUENCE</scope>
    <source>
        <strain evidence="3">14324</strain>
    </source>
</reference>
<dbReference type="Pfam" id="PF00753">
    <property type="entry name" value="Lactamase_B"/>
    <property type="match status" value="1"/>
</dbReference>
<sequence>MKIRMYNVGFGDCFCIRDKGKNLLVDFGTSNGKICGRLRREVFDTILSDLSAIEQKNLLLTHFHLDHLSGLLYMMKKKKSGDEFGKLYLPDVFSTKEMSRTLSLMLLADLMKDTYLPSRQVSLFALVEALCRKPQNVELLERGSLFEGKYRALWPDREIIAGETEEILGRIEERYREILERLTAFSDQLRRIVYSMTEPGRQNQEEVSRNLNALDREFREIRARAEFQQLLGTMEEQKIELRQFKNKISVVFHNDRDGELNLLFTGDVEKKHMKMIREDYDGRLPLHEHYWCIKVPHHGTEGYYCDFSEYTPENLLISNGVYYANSKKRAKMYRTSARYAGIFHIRDAHMYCSDCQSCEGYSNGCSCREYDIIAPRYYWDI</sequence>